<proteinExistence type="predicted"/>
<dbReference type="RefSeq" id="WP_315735484.1">
    <property type="nucleotide sequence ID" value="NZ_JAVYII010000010.1"/>
</dbReference>
<sequence length="94" mass="9544">MGDARAGDDRLSRAEIAKDVVQSSVEIAATTVGRVAGIVSGAVRDVARAVGDGATEAFELRDAARRAALDERGDAGSRVVSGTPPEGDDGPVRP</sequence>
<protein>
    <recommendedName>
        <fullName evidence="4">CsbD family protein</fullName>
    </recommendedName>
</protein>
<keyword evidence="3" id="KW-1185">Reference proteome</keyword>
<comment type="caution">
    <text evidence="2">The sequence shown here is derived from an EMBL/GenBank/DDBJ whole genome shotgun (WGS) entry which is preliminary data.</text>
</comment>
<gene>
    <name evidence="2" type="ORF">RDV89_18475</name>
</gene>
<accession>A0ABU3Q207</accession>
<evidence type="ECO:0000256" key="1">
    <source>
        <dbReference type="SAM" id="MobiDB-lite"/>
    </source>
</evidence>
<feature type="region of interest" description="Disordered" evidence="1">
    <location>
        <begin position="69"/>
        <end position="94"/>
    </location>
</feature>
<evidence type="ECO:0000313" key="2">
    <source>
        <dbReference type="EMBL" id="MDT9595080.1"/>
    </source>
</evidence>
<evidence type="ECO:0000313" key="3">
    <source>
        <dbReference type="Proteomes" id="UP001268542"/>
    </source>
</evidence>
<dbReference type="EMBL" id="JAVYII010000010">
    <property type="protein sequence ID" value="MDT9595080.1"/>
    <property type="molecule type" value="Genomic_DNA"/>
</dbReference>
<organism evidence="2 3">
    <name type="scientific">Nocardioides imazamoxiresistens</name>
    <dbReference type="NCBI Taxonomy" id="3231893"/>
    <lineage>
        <taxon>Bacteria</taxon>
        <taxon>Bacillati</taxon>
        <taxon>Actinomycetota</taxon>
        <taxon>Actinomycetes</taxon>
        <taxon>Propionibacteriales</taxon>
        <taxon>Nocardioidaceae</taxon>
        <taxon>Nocardioides</taxon>
    </lineage>
</organism>
<evidence type="ECO:0008006" key="4">
    <source>
        <dbReference type="Google" id="ProtNLM"/>
    </source>
</evidence>
<reference evidence="2 3" key="1">
    <citation type="submission" date="2023-08" db="EMBL/GenBank/DDBJ databases">
        <title>Nocardioides seae sp. nov., a bacterium isolated from a soil.</title>
        <authorList>
            <person name="Wang X."/>
        </authorList>
    </citation>
    <scope>NUCLEOTIDE SEQUENCE [LARGE SCALE GENOMIC DNA]</scope>
    <source>
        <strain evidence="2 3">YZH12</strain>
    </source>
</reference>
<dbReference type="Proteomes" id="UP001268542">
    <property type="component" value="Unassembled WGS sequence"/>
</dbReference>
<name>A0ABU3Q207_9ACTN</name>